<protein>
    <submittedName>
        <fullName evidence="1">Uncharacterized protein</fullName>
    </submittedName>
</protein>
<proteinExistence type="predicted"/>
<reference evidence="2" key="1">
    <citation type="submission" date="2019-12" db="EMBL/GenBank/DDBJ databases">
        <authorList>
            <person name="Awala S.I."/>
            <person name="Rhee S.K."/>
        </authorList>
    </citation>
    <scope>NUCLEOTIDE SEQUENCE [LARGE SCALE GENOMIC DNA]</scope>
    <source>
        <strain evidence="2">IM1</strain>
    </source>
</reference>
<dbReference type="RefSeq" id="WP_169603478.1">
    <property type="nucleotide sequence ID" value="NZ_CP046565.1"/>
</dbReference>
<evidence type="ECO:0000313" key="2">
    <source>
        <dbReference type="Proteomes" id="UP000503004"/>
    </source>
</evidence>
<accession>A0A858Q8S6</accession>
<dbReference type="Proteomes" id="UP000503004">
    <property type="component" value="Chromosome"/>
</dbReference>
<gene>
    <name evidence="1" type="ORF">GNH96_09625</name>
</gene>
<organism evidence="1 2">
    <name type="scientific">Methylococcus geothermalis</name>
    <dbReference type="NCBI Taxonomy" id="2681310"/>
    <lineage>
        <taxon>Bacteria</taxon>
        <taxon>Pseudomonadati</taxon>
        <taxon>Pseudomonadota</taxon>
        <taxon>Gammaproteobacteria</taxon>
        <taxon>Methylococcales</taxon>
        <taxon>Methylococcaceae</taxon>
        <taxon>Methylococcus</taxon>
    </lineage>
</organism>
<dbReference type="EMBL" id="CP046565">
    <property type="protein sequence ID" value="QJD30201.1"/>
    <property type="molecule type" value="Genomic_DNA"/>
</dbReference>
<evidence type="ECO:0000313" key="1">
    <source>
        <dbReference type="EMBL" id="QJD30201.1"/>
    </source>
</evidence>
<dbReference type="AlphaFoldDB" id="A0A858Q8S6"/>
<keyword evidence="2" id="KW-1185">Reference proteome</keyword>
<name>A0A858Q8S6_9GAMM</name>
<sequence length="62" mass="6719">MPAFSLAGPDEANDRGVWIPKMVIFPFGATLDRRFGASDAERAAMFPNLARFPAADIGFMVS</sequence>
<dbReference type="KEGG" id="metu:GNH96_09625"/>